<organism evidence="1 2">
    <name type="scientific">Ruficoccus amylovorans</name>
    <dbReference type="NCBI Taxonomy" id="1804625"/>
    <lineage>
        <taxon>Bacteria</taxon>
        <taxon>Pseudomonadati</taxon>
        <taxon>Verrucomicrobiota</taxon>
        <taxon>Opitutia</taxon>
        <taxon>Puniceicoccales</taxon>
        <taxon>Cerasicoccaceae</taxon>
        <taxon>Ruficoccus</taxon>
    </lineage>
</organism>
<evidence type="ECO:0000313" key="1">
    <source>
        <dbReference type="EMBL" id="MBC2594454.1"/>
    </source>
</evidence>
<gene>
    <name evidence="1" type="ORF">H5P28_09310</name>
</gene>
<dbReference type="RefSeq" id="WP_185675439.1">
    <property type="nucleotide sequence ID" value="NZ_JACHVB010000023.1"/>
</dbReference>
<sequence length="47" mass="4913">MLVLGKKHGTIAAAAEGCEVTYSKGADITILKNEIDESYTTASPDAK</sequence>
<name>A0A842HFZ0_9BACT</name>
<accession>A0A842HFZ0</accession>
<reference evidence="1 2" key="1">
    <citation type="submission" date="2020-07" db="EMBL/GenBank/DDBJ databases">
        <authorList>
            <person name="Feng X."/>
        </authorList>
    </citation>
    <scope>NUCLEOTIDE SEQUENCE [LARGE SCALE GENOMIC DNA]</scope>
    <source>
        <strain evidence="1 2">JCM31066</strain>
    </source>
</reference>
<dbReference type="Proteomes" id="UP000546464">
    <property type="component" value="Unassembled WGS sequence"/>
</dbReference>
<dbReference type="AlphaFoldDB" id="A0A842HFZ0"/>
<keyword evidence="2" id="KW-1185">Reference proteome</keyword>
<protein>
    <submittedName>
        <fullName evidence="1">Uncharacterized protein</fullName>
    </submittedName>
</protein>
<comment type="caution">
    <text evidence="1">The sequence shown here is derived from an EMBL/GenBank/DDBJ whole genome shotgun (WGS) entry which is preliminary data.</text>
</comment>
<proteinExistence type="predicted"/>
<dbReference type="EMBL" id="JACHVB010000023">
    <property type="protein sequence ID" value="MBC2594454.1"/>
    <property type="molecule type" value="Genomic_DNA"/>
</dbReference>
<evidence type="ECO:0000313" key="2">
    <source>
        <dbReference type="Proteomes" id="UP000546464"/>
    </source>
</evidence>